<comment type="subunit">
    <text evidence="3">Interacts with Der.</text>
</comment>
<evidence type="ECO:0000313" key="6">
    <source>
        <dbReference type="Proteomes" id="UP000634667"/>
    </source>
</evidence>
<dbReference type="NCBIfam" id="NF003560">
    <property type="entry name" value="PRK05244.1-1"/>
    <property type="match status" value="1"/>
</dbReference>
<dbReference type="Proteomes" id="UP000634667">
    <property type="component" value="Unassembled WGS sequence"/>
</dbReference>
<comment type="similarity">
    <text evidence="3">Belongs to the YihI family.</text>
</comment>
<sequence>MTRQKKSRNAGNNGQRHLPASEIRKVREHKDESKKKGAGLKSGNRNSMQDVKSVGSQQQSAKKDPRIGSKKPIALGADAIQDPAKDLLLPLQQPKALLKAVKPITLSPAQELAEIEADERLQALLERVEQDEVLTGKDAKYFNSKTARLTVLLDQLGMTDDDTSSDSMAIEDEDEDPLAKFERTDWRKTLLGDEDQA</sequence>
<keyword evidence="1 3" id="KW-0343">GTPase activation</keyword>
<organism evidence="5 6">
    <name type="scientific">Alishewanella tabrizica</name>
    <dbReference type="NCBI Taxonomy" id="671278"/>
    <lineage>
        <taxon>Bacteria</taxon>
        <taxon>Pseudomonadati</taxon>
        <taxon>Pseudomonadota</taxon>
        <taxon>Gammaproteobacteria</taxon>
        <taxon>Alteromonadales</taxon>
        <taxon>Alteromonadaceae</taxon>
        <taxon>Alishewanella</taxon>
    </lineage>
</organism>
<feature type="compositionally biased region" description="Acidic residues" evidence="4">
    <location>
        <begin position="159"/>
        <end position="176"/>
    </location>
</feature>
<reference evidence="6" key="1">
    <citation type="journal article" date="2019" name="Int. J. Syst. Evol. Microbiol.">
        <title>The Global Catalogue of Microorganisms (GCM) 10K type strain sequencing project: providing services to taxonomists for standard genome sequencing and annotation.</title>
        <authorList>
            <consortium name="The Broad Institute Genomics Platform"/>
            <consortium name="The Broad Institute Genome Sequencing Center for Infectious Disease"/>
            <person name="Wu L."/>
            <person name="Ma J."/>
        </authorList>
    </citation>
    <scope>NUCLEOTIDE SEQUENCE [LARGE SCALE GENOMIC DNA]</scope>
    <source>
        <strain evidence="6">KCTC 23723</strain>
    </source>
</reference>
<dbReference type="InterPro" id="IPR007336">
    <property type="entry name" value="YihI"/>
</dbReference>
<dbReference type="HAMAP" id="MF_01058">
    <property type="entry name" value="GAP_YihI"/>
    <property type="match status" value="1"/>
</dbReference>
<feature type="compositionally biased region" description="Basic and acidic residues" evidence="4">
    <location>
        <begin position="22"/>
        <end position="35"/>
    </location>
</feature>
<comment type="function">
    <text evidence="3">A GTPase-activating protein (GAP) that modifies Der/EngA GTPase function. May play a role in ribosome biogenesis.</text>
</comment>
<accession>A0ABQ2WP91</accession>
<feature type="region of interest" description="Disordered" evidence="4">
    <location>
        <begin position="1"/>
        <end position="75"/>
    </location>
</feature>
<evidence type="ECO:0000256" key="4">
    <source>
        <dbReference type="SAM" id="MobiDB-lite"/>
    </source>
</evidence>
<dbReference type="RefSeq" id="WP_189483411.1">
    <property type="nucleotide sequence ID" value="NZ_BMYR01000009.1"/>
</dbReference>
<dbReference type="EMBL" id="BMYR01000009">
    <property type="protein sequence ID" value="GGW66766.1"/>
    <property type="molecule type" value="Genomic_DNA"/>
</dbReference>
<proteinExistence type="inferred from homology"/>
<evidence type="ECO:0000256" key="2">
    <source>
        <dbReference type="ARBA" id="ARBA00022517"/>
    </source>
</evidence>
<feature type="compositionally biased region" description="Polar residues" evidence="4">
    <location>
        <begin position="43"/>
        <end position="60"/>
    </location>
</feature>
<evidence type="ECO:0000313" key="5">
    <source>
        <dbReference type="EMBL" id="GGW66766.1"/>
    </source>
</evidence>
<evidence type="ECO:0000256" key="3">
    <source>
        <dbReference type="HAMAP-Rule" id="MF_01058"/>
    </source>
</evidence>
<name>A0ABQ2WP91_9ALTE</name>
<comment type="caution">
    <text evidence="5">The sequence shown here is derived from an EMBL/GenBank/DDBJ whole genome shotgun (WGS) entry which is preliminary data.</text>
</comment>
<feature type="region of interest" description="Disordered" evidence="4">
    <location>
        <begin position="158"/>
        <end position="178"/>
    </location>
</feature>
<keyword evidence="2 3" id="KW-0690">Ribosome biogenesis</keyword>
<dbReference type="Pfam" id="PF04220">
    <property type="entry name" value="YihI"/>
    <property type="match status" value="1"/>
</dbReference>
<evidence type="ECO:0000256" key="1">
    <source>
        <dbReference type="ARBA" id="ARBA00022468"/>
    </source>
</evidence>
<gene>
    <name evidence="3 5" type="primary">yihI</name>
    <name evidence="5" type="ORF">GCM10008111_23440</name>
</gene>
<keyword evidence="6" id="KW-1185">Reference proteome</keyword>
<protein>
    <recommendedName>
        <fullName evidence="3">Der GTPase-activating protein YihI</fullName>
    </recommendedName>
</protein>